<keyword evidence="2" id="KW-0732">Signal</keyword>
<sequence>VAVLTGHIVCGCVVGAAASTGVRKGYEWVTSRHRYSDQAEEAASTKPEAPAETQETSPSSKDVLGPLHPLEPASMADVAESTGVQGPLGVM</sequence>
<dbReference type="EMBL" id="CAJNIZ010008111">
    <property type="protein sequence ID" value="CAE7264244.1"/>
    <property type="molecule type" value="Genomic_DNA"/>
</dbReference>
<reference evidence="3" key="1">
    <citation type="submission" date="2021-02" db="EMBL/GenBank/DDBJ databases">
        <authorList>
            <person name="Dougan E. K."/>
            <person name="Rhodes N."/>
            <person name="Thang M."/>
            <person name="Chan C."/>
        </authorList>
    </citation>
    <scope>NUCLEOTIDE SEQUENCE</scope>
</reference>
<protein>
    <submittedName>
        <fullName evidence="3">Uncharacterized protein</fullName>
    </submittedName>
</protein>
<organism evidence="3 4">
    <name type="scientific">Symbiodinium pilosum</name>
    <name type="common">Dinoflagellate</name>
    <dbReference type="NCBI Taxonomy" id="2952"/>
    <lineage>
        <taxon>Eukaryota</taxon>
        <taxon>Sar</taxon>
        <taxon>Alveolata</taxon>
        <taxon>Dinophyceae</taxon>
        <taxon>Suessiales</taxon>
        <taxon>Symbiodiniaceae</taxon>
        <taxon>Symbiodinium</taxon>
    </lineage>
</organism>
<feature type="signal peptide" evidence="2">
    <location>
        <begin position="1"/>
        <end position="18"/>
    </location>
</feature>
<dbReference type="Proteomes" id="UP000649617">
    <property type="component" value="Unassembled WGS sequence"/>
</dbReference>
<evidence type="ECO:0000256" key="2">
    <source>
        <dbReference type="SAM" id="SignalP"/>
    </source>
</evidence>
<dbReference type="AlphaFoldDB" id="A0A812MCC3"/>
<evidence type="ECO:0000313" key="4">
    <source>
        <dbReference type="Proteomes" id="UP000649617"/>
    </source>
</evidence>
<keyword evidence="4" id="KW-1185">Reference proteome</keyword>
<evidence type="ECO:0000256" key="1">
    <source>
        <dbReference type="SAM" id="MobiDB-lite"/>
    </source>
</evidence>
<feature type="non-terminal residue" evidence="3">
    <location>
        <position position="91"/>
    </location>
</feature>
<dbReference type="OrthoDB" id="429839at2759"/>
<feature type="region of interest" description="Disordered" evidence="1">
    <location>
        <begin position="33"/>
        <end position="91"/>
    </location>
</feature>
<evidence type="ECO:0000313" key="3">
    <source>
        <dbReference type="EMBL" id="CAE7264244.1"/>
    </source>
</evidence>
<comment type="caution">
    <text evidence="3">The sequence shown here is derived from an EMBL/GenBank/DDBJ whole genome shotgun (WGS) entry which is preliminary data.</text>
</comment>
<gene>
    <name evidence="3" type="ORF">SPIL2461_LOCUS5643</name>
</gene>
<accession>A0A812MCC3</accession>
<proteinExistence type="predicted"/>
<name>A0A812MCC3_SYMPI</name>
<feature type="chain" id="PRO_5032505408" evidence="2">
    <location>
        <begin position="19"/>
        <end position="91"/>
    </location>
</feature>